<sequence>MSDQENALILEPQNGPADACMIILHGLGASCHDFEPVAPALAQACPDAAIRFILPQAPNLPVTINGGMVMPAWYDILAMNLDREVDTAQLCASAASIQALIRQQVEAGIDSRRIILAGFSQGGAVAYEAGLSLDLPLGGLLALSTYWATQDTTTLAEANRSLKIEIQHGQMDPVVPEALAIQARDALIAKGYDINYRHYPMPHSVCPEQVQHIGQWLKTRLA</sequence>
<dbReference type="Proteomes" id="UP000094291">
    <property type="component" value="Unassembled WGS sequence"/>
</dbReference>
<comment type="caution">
    <text evidence="4">The sequence shown here is derived from an EMBL/GenBank/DDBJ whole genome shotgun (WGS) entry which is preliminary data.</text>
</comment>
<comment type="similarity">
    <text evidence="1">Belongs to the AB hydrolase superfamily. AB hydrolase 2 family.</text>
</comment>
<dbReference type="AlphaFoldDB" id="A0A1E2V7L3"/>
<dbReference type="EMBL" id="MDTQ01000001">
    <property type="protein sequence ID" value="ODC02826.1"/>
    <property type="molecule type" value="Genomic_DNA"/>
</dbReference>
<evidence type="ECO:0000256" key="2">
    <source>
        <dbReference type="ARBA" id="ARBA00022801"/>
    </source>
</evidence>
<keyword evidence="2" id="KW-0378">Hydrolase</keyword>
<dbReference type="Gene3D" id="3.40.50.1820">
    <property type="entry name" value="alpha/beta hydrolase"/>
    <property type="match status" value="1"/>
</dbReference>
<accession>A0A1E2V7L3</accession>
<dbReference type="PANTHER" id="PTHR10655">
    <property type="entry name" value="LYSOPHOSPHOLIPASE-RELATED"/>
    <property type="match status" value="1"/>
</dbReference>
<dbReference type="InterPro" id="IPR050565">
    <property type="entry name" value="LYPA1-2/EST-like"/>
</dbReference>
<dbReference type="SUPFAM" id="SSF53474">
    <property type="entry name" value="alpha/beta-Hydrolases"/>
    <property type="match status" value="1"/>
</dbReference>
<protein>
    <submittedName>
        <fullName evidence="4">Carboxylesterase</fullName>
    </submittedName>
</protein>
<dbReference type="Pfam" id="PF02230">
    <property type="entry name" value="Abhydrolase_2"/>
    <property type="match status" value="1"/>
</dbReference>
<dbReference type="InterPro" id="IPR029058">
    <property type="entry name" value="AB_hydrolase_fold"/>
</dbReference>
<evidence type="ECO:0000256" key="1">
    <source>
        <dbReference type="ARBA" id="ARBA00006499"/>
    </source>
</evidence>
<name>A0A1E2V7L3_9GAMM</name>
<organism evidence="4 5">
    <name type="scientific">Terasakiispira papahanaumokuakeensis</name>
    <dbReference type="NCBI Taxonomy" id="197479"/>
    <lineage>
        <taxon>Bacteria</taxon>
        <taxon>Pseudomonadati</taxon>
        <taxon>Pseudomonadota</taxon>
        <taxon>Gammaproteobacteria</taxon>
        <taxon>Oceanospirillales</taxon>
        <taxon>Terasakiispira</taxon>
    </lineage>
</organism>
<evidence type="ECO:0000313" key="5">
    <source>
        <dbReference type="Proteomes" id="UP000094291"/>
    </source>
</evidence>
<gene>
    <name evidence="4" type="ORF">BFW38_03930</name>
</gene>
<evidence type="ECO:0000259" key="3">
    <source>
        <dbReference type="Pfam" id="PF02230"/>
    </source>
</evidence>
<proteinExistence type="inferred from homology"/>
<dbReference type="OrthoDB" id="9801763at2"/>
<reference evidence="4 5" key="1">
    <citation type="submission" date="2016-08" db="EMBL/GenBank/DDBJ databases">
        <authorList>
            <person name="Seilhamer J.J."/>
        </authorList>
    </citation>
    <scope>NUCLEOTIDE SEQUENCE [LARGE SCALE GENOMIC DNA]</scope>
    <source>
        <strain evidence="4 5">PH27A</strain>
    </source>
</reference>
<evidence type="ECO:0000313" key="4">
    <source>
        <dbReference type="EMBL" id="ODC02826.1"/>
    </source>
</evidence>
<dbReference type="GO" id="GO:0016787">
    <property type="term" value="F:hydrolase activity"/>
    <property type="evidence" value="ECO:0007669"/>
    <property type="project" value="UniProtKB-KW"/>
</dbReference>
<dbReference type="STRING" id="197479.BFW38_03930"/>
<keyword evidence="5" id="KW-1185">Reference proteome</keyword>
<feature type="domain" description="Phospholipase/carboxylesterase/thioesterase" evidence="3">
    <location>
        <begin position="11"/>
        <end position="219"/>
    </location>
</feature>
<dbReference type="PANTHER" id="PTHR10655:SF17">
    <property type="entry name" value="LYSOPHOSPHOLIPASE-LIKE PROTEIN 1"/>
    <property type="match status" value="1"/>
</dbReference>
<dbReference type="InterPro" id="IPR003140">
    <property type="entry name" value="PLipase/COase/thioEstase"/>
</dbReference>